<evidence type="ECO:0000313" key="4">
    <source>
        <dbReference type="Proteomes" id="UP001227230"/>
    </source>
</evidence>
<organism evidence="3 4">
    <name type="scientific">Vitis vinifera</name>
    <name type="common">Grape</name>
    <dbReference type="NCBI Taxonomy" id="29760"/>
    <lineage>
        <taxon>Eukaryota</taxon>
        <taxon>Viridiplantae</taxon>
        <taxon>Streptophyta</taxon>
        <taxon>Embryophyta</taxon>
        <taxon>Tracheophyta</taxon>
        <taxon>Spermatophyta</taxon>
        <taxon>Magnoliopsida</taxon>
        <taxon>eudicotyledons</taxon>
        <taxon>Gunneridae</taxon>
        <taxon>Pentapetalae</taxon>
        <taxon>rosids</taxon>
        <taxon>Vitales</taxon>
        <taxon>Vitaceae</taxon>
        <taxon>Viteae</taxon>
        <taxon>Vitis</taxon>
    </lineage>
</organism>
<dbReference type="PANTHER" id="PTHR45639">
    <property type="entry name" value="HSC70CB, ISOFORM G-RELATED"/>
    <property type="match status" value="1"/>
</dbReference>
<dbReference type="InterPro" id="IPR013126">
    <property type="entry name" value="Hsp_70_fam"/>
</dbReference>
<evidence type="ECO:0000256" key="1">
    <source>
        <dbReference type="ARBA" id="ARBA00022741"/>
    </source>
</evidence>
<reference evidence="3 4" key="1">
    <citation type="journal article" date="2023" name="Hortic Res">
        <title>The complete reference genome for grapevine (Vitis vinifera L.) genetics and breeding.</title>
        <authorList>
            <person name="Shi X."/>
            <person name="Cao S."/>
            <person name="Wang X."/>
            <person name="Huang S."/>
            <person name="Wang Y."/>
            <person name="Liu Z."/>
            <person name="Liu W."/>
            <person name="Leng X."/>
            <person name="Peng Y."/>
            <person name="Wang N."/>
            <person name="Wang Y."/>
            <person name="Ma Z."/>
            <person name="Xu X."/>
            <person name="Zhang F."/>
            <person name="Xue H."/>
            <person name="Zhong H."/>
            <person name="Wang Y."/>
            <person name="Zhang K."/>
            <person name="Velt A."/>
            <person name="Avia K."/>
            <person name="Holtgrawe D."/>
            <person name="Grimplet J."/>
            <person name="Matus J.T."/>
            <person name="Ware D."/>
            <person name="Wu X."/>
            <person name="Wang H."/>
            <person name="Liu C."/>
            <person name="Fang Y."/>
            <person name="Rustenholz C."/>
            <person name="Cheng Z."/>
            <person name="Xiao H."/>
            <person name="Zhou Y."/>
        </authorList>
    </citation>
    <scope>NUCLEOTIDE SEQUENCE [LARGE SCALE GENOMIC DNA]</scope>
    <source>
        <strain evidence="4">cv. Pinot noir / PN40024</strain>
        <tissue evidence="3">Leaf</tissue>
    </source>
</reference>
<evidence type="ECO:0000313" key="3">
    <source>
        <dbReference type="EMBL" id="WKA09054.1"/>
    </source>
</evidence>
<dbReference type="SUPFAM" id="SSF53067">
    <property type="entry name" value="Actin-like ATPase domain"/>
    <property type="match status" value="1"/>
</dbReference>
<keyword evidence="1" id="KW-0547">Nucleotide-binding</keyword>
<dbReference type="PANTHER" id="PTHR45639:SF4">
    <property type="entry name" value="HSC70CB, ISOFORM G"/>
    <property type="match status" value="1"/>
</dbReference>
<dbReference type="Gene3D" id="3.90.640.10">
    <property type="entry name" value="Actin, Chain A, domain 4"/>
    <property type="match status" value="1"/>
</dbReference>
<evidence type="ECO:0000256" key="2">
    <source>
        <dbReference type="ARBA" id="ARBA00022840"/>
    </source>
</evidence>
<gene>
    <name evidence="3" type="ORF">VitviT2T_026732</name>
</gene>
<sequence length="64" mass="7272">MDEKDVRGFIKRDEFEQIIVPILERVKGPMEEALLDVGLLAENIHVVEVVSLGSRVPAIIRIFK</sequence>
<keyword evidence="4" id="KW-1185">Reference proteome</keyword>
<proteinExistence type="predicted"/>
<dbReference type="Pfam" id="PF00012">
    <property type="entry name" value="HSP70"/>
    <property type="match status" value="1"/>
</dbReference>
<dbReference type="Gene3D" id="3.30.420.40">
    <property type="match status" value="1"/>
</dbReference>
<dbReference type="EMBL" id="CP126664">
    <property type="protein sequence ID" value="WKA09054.1"/>
    <property type="molecule type" value="Genomic_DNA"/>
</dbReference>
<dbReference type="Proteomes" id="UP001227230">
    <property type="component" value="Chromosome 17"/>
</dbReference>
<dbReference type="InterPro" id="IPR043129">
    <property type="entry name" value="ATPase_NBD"/>
</dbReference>
<name>A0ABY9DPR8_VITVI</name>
<protein>
    <recommendedName>
        <fullName evidence="5">EF-hand domain-containing protein</fullName>
    </recommendedName>
</protein>
<accession>A0ABY9DPR8</accession>
<evidence type="ECO:0008006" key="5">
    <source>
        <dbReference type="Google" id="ProtNLM"/>
    </source>
</evidence>
<keyword evidence="2" id="KW-0067">ATP-binding</keyword>